<evidence type="ECO:0000313" key="1">
    <source>
        <dbReference type="EMBL" id="EAR11687.1"/>
    </source>
</evidence>
<dbReference type="HOGENOM" id="CLU_3138983_0_0_10"/>
<evidence type="ECO:0000313" key="2">
    <source>
        <dbReference type="Proteomes" id="UP000003053"/>
    </source>
</evidence>
<name>A4C286_9FLAO</name>
<dbReference type="Proteomes" id="UP000003053">
    <property type="component" value="Unassembled WGS sequence"/>
</dbReference>
<dbReference type="EMBL" id="AAOG01000004">
    <property type="protein sequence ID" value="EAR11687.1"/>
    <property type="molecule type" value="Genomic_DNA"/>
</dbReference>
<gene>
    <name evidence="1" type="ORF">PI23P_00745</name>
</gene>
<protein>
    <submittedName>
        <fullName evidence="1">Uncharacterized protein</fullName>
    </submittedName>
</protein>
<organism evidence="1 2">
    <name type="scientific">Polaribacter irgensii 23-P</name>
    <dbReference type="NCBI Taxonomy" id="313594"/>
    <lineage>
        <taxon>Bacteria</taxon>
        <taxon>Pseudomonadati</taxon>
        <taxon>Bacteroidota</taxon>
        <taxon>Flavobacteriia</taxon>
        <taxon>Flavobacteriales</taxon>
        <taxon>Flavobacteriaceae</taxon>
    </lineage>
</organism>
<comment type="caution">
    <text evidence="1">The sequence shown here is derived from an EMBL/GenBank/DDBJ whole genome shotgun (WGS) entry which is preliminary data.</text>
</comment>
<accession>A4C286</accession>
<keyword evidence="2" id="KW-1185">Reference proteome</keyword>
<sequence>MEPGVAIIPANHKSNNFSNTIKVNLLQLEIMFGLAQTVKFYQKLTLETM</sequence>
<dbReference type="AlphaFoldDB" id="A4C286"/>
<reference evidence="1 2" key="1">
    <citation type="submission" date="2006-02" db="EMBL/GenBank/DDBJ databases">
        <authorList>
            <person name="Murray A."/>
            <person name="Staley J."/>
            <person name="Ferriera S."/>
            <person name="Johnson J."/>
            <person name="Kravitz S."/>
            <person name="Halpern A."/>
            <person name="Remington K."/>
            <person name="Beeson K."/>
            <person name="Tran B."/>
            <person name="Rogers Y.-H."/>
            <person name="Friedman R."/>
            <person name="Venter J.C."/>
        </authorList>
    </citation>
    <scope>NUCLEOTIDE SEQUENCE [LARGE SCALE GENOMIC DNA]</scope>
    <source>
        <strain evidence="1 2">23-P</strain>
    </source>
</reference>
<proteinExistence type="predicted"/>